<proteinExistence type="predicted"/>
<name>A0A2I0HEL3_PUNGR</name>
<dbReference type="GO" id="GO:0016020">
    <property type="term" value="C:membrane"/>
    <property type="evidence" value="ECO:0007669"/>
    <property type="project" value="UniProtKB-SubCell"/>
</dbReference>
<protein>
    <recommendedName>
        <fullName evidence="5">Receptor ligand binding region domain-containing protein</fullName>
    </recommendedName>
</protein>
<evidence type="ECO:0000256" key="2">
    <source>
        <dbReference type="ARBA" id="ARBA00022692"/>
    </source>
</evidence>
<dbReference type="STRING" id="22663.A0A2I0HEL3"/>
<dbReference type="AlphaFoldDB" id="A0A2I0HEL3"/>
<dbReference type="Gene3D" id="3.40.50.2300">
    <property type="match status" value="1"/>
</dbReference>
<dbReference type="PANTHER" id="PTHR34836">
    <property type="entry name" value="OS06G0188250 PROTEIN"/>
    <property type="match status" value="1"/>
</dbReference>
<dbReference type="EMBL" id="PGOL01040304">
    <property type="protein sequence ID" value="PKI18241.1"/>
    <property type="molecule type" value="Genomic_DNA"/>
</dbReference>
<evidence type="ECO:0000259" key="5">
    <source>
        <dbReference type="Pfam" id="PF01094"/>
    </source>
</evidence>
<keyword evidence="4" id="KW-0472">Membrane</keyword>
<evidence type="ECO:0000313" key="6">
    <source>
        <dbReference type="EMBL" id="PKI18241.1"/>
    </source>
</evidence>
<keyword evidence="3" id="KW-1133">Transmembrane helix</keyword>
<sequence length="89" mass="10024">MTIFNDGPLLLKTILRTNFTGLTGLVEFDSDRSLIQPSYDIINVIGTGFRRIGYWSNYSGLSTDAPETLYLKAPNRSRANQKLQSVVWP</sequence>
<dbReference type="InterPro" id="IPR015683">
    <property type="entry name" value="Ionotropic_Glu_rcpt"/>
</dbReference>
<comment type="subcellular location">
    <subcellularLocation>
        <location evidence="1">Membrane</location>
    </subcellularLocation>
</comment>
<feature type="non-terminal residue" evidence="6">
    <location>
        <position position="89"/>
    </location>
</feature>
<evidence type="ECO:0000256" key="3">
    <source>
        <dbReference type="ARBA" id="ARBA00022989"/>
    </source>
</evidence>
<feature type="domain" description="Receptor ligand binding region" evidence="5">
    <location>
        <begin position="2"/>
        <end position="46"/>
    </location>
</feature>
<evidence type="ECO:0000256" key="1">
    <source>
        <dbReference type="ARBA" id="ARBA00004370"/>
    </source>
</evidence>
<keyword evidence="2" id="KW-0812">Transmembrane</keyword>
<organism evidence="6 7">
    <name type="scientific">Punica granatum</name>
    <name type="common">Pomegranate</name>
    <dbReference type="NCBI Taxonomy" id="22663"/>
    <lineage>
        <taxon>Eukaryota</taxon>
        <taxon>Viridiplantae</taxon>
        <taxon>Streptophyta</taxon>
        <taxon>Embryophyta</taxon>
        <taxon>Tracheophyta</taxon>
        <taxon>Spermatophyta</taxon>
        <taxon>Magnoliopsida</taxon>
        <taxon>eudicotyledons</taxon>
        <taxon>Gunneridae</taxon>
        <taxon>Pentapetalae</taxon>
        <taxon>rosids</taxon>
        <taxon>malvids</taxon>
        <taxon>Myrtales</taxon>
        <taxon>Lythraceae</taxon>
        <taxon>Punica</taxon>
    </lineage>
</organism>
<dbReference type="InterPro" id="IPR001828">
    <property type="entry name" value="ANF_lig-bd_rcpt"/>
</dbReference>
<accession>A0A2I0HEL3</accession>
<dbReference type="Proteomes" id="UP000233551">
    <property type="component" value="Unassembled WGS sequence"/>
</dbReference>
<dbReference type="InterPro" id="IPR028082">
    <property type="entry name" value="Peripla_BP_I"/>
</dbReference>
<evidence type="ECO:0000256" key="4">
    <source>
        <dbReference type="ARBA" id="ARBA00023136"/>
    </source>
</evidence>
<evidence type="ECO:0000313" key="7">
    <source>
        <dbReference type="Proteomes" id="UP000233551"/>
    </source>
</evidence>
<reference evidence="6 7" key="1">
    <citation type="submission" date="2017-11" db="EMBL/GenBank/DDBJ databases">
        <title>De-novo sequencing of pomegranate (Punica granatum L.) genome.</title>
        <authorList>
            <person name="Akparov Z."/>
            <person name="Amiraslanov A."/>
            <person name="Hajiyeva S."/>
            <person name="Abbasov M."/>
            <person name="Kaur K."/>
            <person name="Hamwieh A."/>
            <person name="Solovyev V."/>
            <person name="Salamov A."/>
            <person name="Braich B."/>
            <person name="Kosarev P."/>
            <person name="Mahmoud A."/>
            <person name="Hajiyev E."/>
            <person name="Babayeva S."/>
            <person name="Izzatullayeva V."/>
            <person name="Mammadov A."/>
            <person name="Mammadov A."/>
            <person name="Sharifova S."/>
            <person name="Ojaghi J."/>
            <person name="Eynullazada K."/>
            <person name="Bayramov B."/>
            <person name="Abdulazimova A."/>
            <person name="Shahmuradov I."/>
        </authorList>
    </citation>
    <scope>NUCLEOTIDE SEQUENCE [LARGE SCALE GENOMIC DNA]</scope>
    <source>
        <strain evidence="7">cv. AG2017</strain>
        <tissue evidence="6">Leaf</tissue>
    </source>
</reference>
<dbReference type="Pfam" id="PF01094">
    <property type="entry name" value="ANF_receptor"/>
    <property type="match status" value="1"/>
</dbReference>
<gene>
    <name evidence="6" type="ORF">CRG98_049485</name>
</gene>
<dbReference type="PANTHER" id="PTHR34836:SF7">
    <property type="entry name" value="RECEPTOR LIGAND BINDING REGION DOMAIN-CONTAINING PROTEIN"/>
    <property type="match status" value="1"/>
</dbReference>
<dbReference type="SUPFAM" id="SSF53822">
    <property type="entry name" value="Periplasmic binding protein-like I"/>
    <property type="match status" value="1"/>
</dbReference>
<comment type="caution">
    <text evidence="6">The sequence shown here is derived from an EMBL/GenBank/DDBJ whole genome shotgun (WGS) entry which is preliminary data.</text>
</comment>
<keyword evidence="7" id="KW-1185">Reference proteome</keyword>